<name>A0A4Q7VK45_9BACT</name>
<organism evidence="3 4">
    <name type="scientific">Ancylomarina subtilis</name>
    <dbReference type="NCBI Taxonomy" id="1639035"/>
    <lineage>
        <taxon>Bacteria</taxon>
        <taxon>Pseudomonadati</taxon>
        <taxon>Bacteroidota</taxon>
        <taxon>Bacteroidia</taxon>
        <taxon>Marinilabiliales</taxon>
        <taxon>Marinifilaceae</taxon>
        <taxon>Ancylomarina</taxon>
    </lineage>
</organism>
<dbReference type="InterPro" id="IPR015813">
    <property type="entry name" value="Pyrv/PenolPyrv_kinase-like_dom"/>
</dbReference>
<dbReference type="PANTHER" id="PTHR30523:SF6">
    <property type="entry name" value="PHOSPHOENOLPYRUVATE CARBOXYLASE"/>
    <property type="match status" value="1"/>
</dbReference>
<dbReference type="GO" id="GO:0005829">
    <property type="term" value="C:cytosol"/>
    <property type="evidence" value="ECO:0007669"/>
    <property type="project" value="TreeGrafter"/>
</dbReference>
<evidence type="ECO:0000313" key="4">
    <source>
        <dbReference type="Proteomes" id="UP000293562"/>
    </source>
</evidence>
<dbReference type="Pfam" id="PF00311">
    <property type="entry name" value="PEPcase"/>
    <property type="match status" value="2"/>
</dbReference>
<dbReference type="Proteomes" id="UP000293562">
    <property type="component" value="Unassembled WGS sequence"/>
</dbReference>
<comment type="caution">
    <text evidence="3">The sequence shown here is derived from an EMBL/GenBank/DDBJ whole genome shotgun (WGS) entry which is preliminary data.</text>
</comment>
<dbReference type="PRINTS" id="PR00150">
    <property type="entry name" value="PEPCARBXLASE"/>
</dbReference>
<dbReference type="GO" id="GO:0015977">
    <property type="term" value="P:carbon fixation"/>
    <property type="evidence" value="ECO:0007669"/>
    <property type="project" value="InterPro"/>
</dbReference>
<accession>A0A4Q7VK45</accession>
<sequence length="848" mass="97548">MKSPFENTSLKKFENLIEKKYLVYNSLFLNLPYQGVDVGQLLPLLSAYCEESLSVSKSPIAIIDSFFDTHTHLKTENERNDFLFRVISYVERQVVLFDSVEDAALPEIRESADDLRLSDLMSQSKNGGHGEDIYQKLDTFKVHIVLTAHPTQFYQPAVLDIMSELRGQIVQNNVNEIDLLLNQLGLTSLINSESPTPLEEAKNIIYFCKNVYYNAIGELYSRMKCKVTNLDNPEIVSLGFWPGGDRDGNPYVTSEITKKVADELRMSLMKCYYSDVKRLCSKITFKHVDEKIEALREKLYLAMFNADYCLPYRSILDPLLEIKQIIQEKYNDLYLNDLQNTIDKVTIFKTHFASLDIRQDHSAHKQVITYILREEGLIEKSIEELSKEELINILLTQEIDLSNFYADDPLIADTIANIIQLSSIQVSNGEQGCHRYIISNSEDIFSILFVFALFRWTTNDISYINFDIVPLFETMKGMSEASVIMEKIFNTVPYADHLKRRNMRQTMMLGFSDGTKDGGYLKANWSIYKTKEALTALCERYQIKSIFFDGRGGPPARGGGKTHRFYASQGAKISNEEIQLTIQGQTITSTYGTKEQFQHSCEQLISAGLYNFTYHDEASISEENRRLLEDLSELSFRKYNALKQHEMFIPYLENVSPLKYYSKAKIGSRPAKRGQKKQLELTDLRAISFVGSWSLLKQNIPGYFGIGTALKNLKDQNRLDDLKALYKEVPYFKALISNSMMSLSKCYFELTAYMEKQDAYSDFWRILFDEYQLSKKMILEITEYDELMADEPISKRSIENREAIVLPLLVIQQYALQKLSQNTGNESVFEKMVVRSVYGNINASRNSV</sequence>
<evidence type="ECO:0000256" key="2">
    <source>
        <dbReference type="ARBA" id="ARBA00022419"/>
    </source>
</evidence>
<dbReference type="EMBL" id="SHKN01000001">
    <property type="protein sequence ID" value="RZT96573.1"/>
    <property type="molecule type" value="Genomic_DNA"/>
</dbReference>
<keyword evidence="4" id="KW-1185">Reference proteome</keyword>
<evidence type="ECO:0000256" key="1">
    <source>
        <dbReference type="ARBA" id="ARBA00003670"/>
    </source>
</evidence>
<evidence type="ECO:0000313" key="3">
    <source>
        <dbReference type="EMBL" id="RZT96573.1"/>
    </source>
</evidence>
<dbReference type="SUPFAM" id="SSF51621">
    <property type="entry name" value="Phosphoenolpyruvate/pyruvate domain"/>
    <property type="match status" value="1"/>
</dbReference>
<dbReference type="RefSeq" id="WP_130306499.1">
    <property type="nucleotide sequence ID" value="NZ_SHKN01000001.1"/>
</dbReference>
<dbReference type="GO" id="GO:0008964">
    <property type="term" value="F:phosphoenolpyruvate carboxylase activity"/>
    <property type="evidence" value="ECO:0007669"/>
    <property type="project" value="InterPro"/>
</dbReference>
<dbReference type="AlphaFoldDB" id="A0A4Q7VK45"/>
<keyword evidence="3" id="KW-0670">Pyruvate</keyword>
<reference evidence="3 4" key="1">
    <citation type="submission" date="2019-02" db="EMBL/GenBank/DDBJ databases">
        <title>Genomic Encyclopedia of Type Strains, Phase IV (KMG-IV): sequencing the most valuable type-strain genomes for metagenomic binning, comparative biology and taxonomic classification.</title>
        <authorList>
            <person name="Goeker M."/>
        </authorList>
    </citation>
    <scope>NUCLEOTIDE SEQUENCE [LARGE SCALE GENOMIC DNA]</scope>
    <source>
        <strain evidence="3 4">DSM 28825</strain>
    </source>
</reference>
<dbReference type="PANTHER" id="PTHR30523">
    <property type="entry name" value="PHOSPHOENOLPYRUVATE CARBOXYLASE"/>
    <property type="match status" value="1"/>
</dbReference>
<dbReference type="GO" id="GO:0006099">
    <property type="term" value="P:tricarboxylic acid cycle"/>
    <property type="evidence" value="ECO:0007669"/>
    <property type="project" value="InterPro"/>
</dbReference>
<gene>
    <name evidence="3" type="ORF">EV201_1211</name>
</gene>
<dbReference type="InterPro" id="IPR021135">
    <property type="entry name" value="PEP_COase"/>
</dbReference>
<dbReference type="OrthoDB" id="9768133at2"/>
<comment type="function">
    <text evidence="1">Forms oxaloacetate, a four-carbon dicarboxylic acid source for the tricarboxylic acid cycle.</text>
</comment>
<protein>
    <recommendedName>
        <fullName evidence="2">Phosphoenolpyruvate carboxylase</fullName>
    </recommendedName>
</protein>
<proteinExistence type="predicted"/>